<dbReference type="RefSeq" id="WP_090635322.1">
    <property type="nucleotide sequence ID" value="NZ_CVRB01000003.1"/>
</dbReference>
<proteinExistence type="predicted"/>
<accession>A0A0U1NYY3</accession>
<organism evidence="1 2">
    <name type="scientific">Neobacillus massiliamazoniensis</name>
    <dbReference type="NCBI Taxonomy" id="1499688"/>
    <lineage>
        <taxon>Bacteria</taxon>
        <taxon>Bacillati</taxon>
        <taxon>Bacillota</taxon>
        <taxon>Bacilli</taxon>
        <taxon>Bacillales</taxon>
        <taxon>Bacillaceae</taxon>
        <taxon>Neobacillus</taxon>
    </lineage>
</organism>
<name>A0A0U1NYY3_9BACI</name>
<gene>
    <name evidence="1" type="ORF">BN000_02987</name>
</gene>
<evidence type="ECO:0000313" key="2">
    <source>
        <dbReference type="Proteomes" id="UP000199087"/>
    </source>
</evidence>
<evidence type="ECO:0000313" key="1">
    <source>
        <dbReference type="EMBL" id="CRK83032.1"/>
    </source>
</evidence>
<protein>
    <submittedName>
        <fullName evidence="1">Uncharacterized protein</fullName>
    </submittedName>
</protein>
<dbReference type="AlphaFoldDB" id="A0A0U1NYY3"/>
<reference evidence="2" key="1">
    <citation type="submission" date="2015-05" db="EMBL/GenBank/DDBJ databases">
        <authorList>
            <person name="Urmite Genomes"/>
        </authorList>
    </citation>
    <scope>NUCLEOTIDE SEQUENCE [LARGE SCALE GENOMIC DNA]</scope>
    <source>
        <strain evidence="2">LF1</strain>
    </source>
</reference>
<keyword evidence="2" id="KW-1185">Reference proteome</keyword>
<dbReference type="STRING" id="1499688.BN000_02987"/>
<dbReference type="EMBL" id="CVRB01000003">
    <property type="protein sequence ID" value="CRK83032.1"/>
    <property type="molecule type" value="Genomic_DNA"/>
</dbReference>
<dbReference type="Proteomes" id="UP000199087">
    <property type="component" value="Unassembled WGS sequence"/>
</dbReference>
<dbReference type="OrthoDB" id="2083721at2"/>
<sequence>MKLKQLQETIDRTIKEVWTEKIPYDYQSHYLLMEDSLKNALYFHLRTKLRNLIDSNNIRIYPEYHYKYYKADLAIVKLNDYLGKKAT</sequence>